<dbReference type="AlphaFoldDB" id="A0A6S6T2R5"/>
<feature type="region of interest" description="Disordered" evidence="1">
    <location>
        <begin position="24"/>
        <end position="62"/>
    </location>
</feature>
<keyword evidence="2" id="KW-0732">Signal</keyword>
<organism evidence="3">
    <name type="scientific">uncultured Aureispira sp</name>
    <dbReference type="NCBI Taxonomy" id="1331704"/>
    <lineage>
        <taxon>Bacteria</taxon>
        <taxon>Pseudomonadati</taxon>
        <taxon>Bacteroidota</taxon>
        <taxon>Saprospiria</taxon>
        <taxon>Saprospirales</taxon>
        <taxon>Saprospiraceae</taxon>
        <taxon>Aureispira</taxon>
        <taxon>environmental samples</taxon>
    </lineage>
</organism>
<feature type="signal peptide" evidence="2">
    <location>
        <begin position="1"/>
        <end position="22"/>
    </location>
</feature>
<reference evidence="3" key="1">
    <citation type="submission" date="2020-01" db="EMBL/GenBank/DDBJ databases">
        <authorList>
            <person name="Meier V. D."/>
            <person name="Meier V D."/>
        </authorList>
    </citation>
    <scope>NUCLEOTIDE SEQUENCE</scope>
    <source>
        <strain evidence="3">HLG_WM_MAG_10</strain>
    </source>
</reference>
<accession>A0A6S6T2R5</accession>
<evidence type="ECO:0000256" key="2">
    <source>
        <dbReference type="SAM" id="SignalP"/>
    </source>
</evidence>
<sequence>MKGIIYLFLTFMLLSCGNTETATETTTTASGETTTTVTGEAAVEEPSTSSETPTATQDANPFPEDEKMKLYCKKLLNKFIGGDYHTTTTEMYMDAIDQLGAPTFKGKKLKEAEIRKTNLNYTNKESTLKLAEIICNPVLPPNPVLLDYHPRGKNFFYDKEECGCVQIFETQEIAEGQAGVVLENVFYYKKGKLVAVYDGEDKAVKMTEAHKTLSVENMLQFEAVKKVQ</sequence>
<name>A0A6S6T2R5_9BACT</name>
<evidence type="ECO:0000256" key="1">
    <source>
        <dbReference type="SAM" id="MobiDB-lite"/>
    </source>
</evidence>
<proteinExistence type="predicted"/>
<feature type="compositionally biased region" description="Low complexity" evidence="1">
    <location>
        <begin position="24"/>
        <end position="56"/>
    </location>
</feature>
<evidence type="ECO:0000313" key="3">
    <source>
        <dbReference type="EMBL" id="CAA6809165.1"/>
    </source>
</evidence>
<evidence type="ECO:0008006" key="4">
    <source>
        <dbReference type="Google" id="ProtNLM"/>
    </source>
</evidence>
<protein>
    <recommendedName>
        <fullName evidence="4">Lipoprotein</fullName>
    </recommendedName>
</protein>
<gene>
    <name evidence="3" type="ORF">HELGO_WM36000</name>
</gene>
<feature type="chain" id="PRO_5028028441" description="Lipoprotein" evidence="2">
    <location>
        <begin position="23"/>
        <end position="228"/>
    </location>
</feature>
<dbReference type="PROSITE" id="PS51257">
    <property type="entry name" value="PROKAR_LIPOPROTEIN"/>
    <property type="match status" value="1"/>
</dbReference>
<dbReference type="EMBL" id="CACVAQ010000150">
    <property type="protein sequence ID" value="CAA6809165.1"/>
    <property type="molecule type" value="Genomic_DNA"/>
</dbReference>